<dbReference type="CDD" id="cd11722">
    <property type="entry name" value="SOAR"/>
    <property type="match status" value="1"/>
</dbReference>
<keyword evidence="6 15" id="KW-0732">Signal</keyword>
<feature type="chain" id="PRO_5012054280" evidence="15">
    <location>
        <begin position="29"/>
        <end position="584"/>
    </location>
</feature>
<organism evidence="17 18">
    <name type="scientific">Hypsibius exemplaris</name>
    <name type="common">Freshwater tardigrade</name>
    <dbReference type="NCBI Taxonomy" id="2072580"/>
    <lineage>
        <taxon>Eukaryota</taxon>
        <taxon>Metazoa</taxon>
        <taxon>Ecdysozoa</taxon>
        <taxon>Tardigrada</taxon>
        <taxon>Eutardigrada</taxon>
        <taxon>Parachela</taxon>
        <taxon>Hypsibioidea</taxon>
        <taxon>Hypsibiidae</taxon>
        <taxon>Hypsibius</taxon>
    </lineage>
</organism>
<dbReference type="InterPro" id="IPR037608">
    <property type="entry name" value="STIM1/2"/>
</dbReference>
<evidence type="ECO:0000259" key="16">
    <source>
        <dbReference type="PROSITE" id="PS50105"/>
    </source>
</evidence>
<evidence type="ECO:0000256" key="3">
    <source>
        <dbReference type="ARBA" id="ARBA00022568"/>
    </source>
</evidence>
<dbReference type="Gene3D" id="1.10.238.180">
    <property type="match status" value="1"/>
</dbReference>
<dbReference type="InterPro" id="IPR013761">
    <property type="entry name" value="SAM/pointed_sf"/>
</dbReference>
<dbReference type="InterPro" id="IPR001660">
    <property type="entry name" value="SAM"/>
</dbReference>
<dbReference type="OrthoDB" id="9986177at2759"/>
<dbReference type="AlphaFoldDB" id="A0A1W0WYD3"/>
<evidence type="ECO:0000256" key="10">
    <source>
        <dbReference type="ARBA" id="ARBA00023065"/>
    </source>
</evidence>
<dbReference type="PANTHER" id="PTHR15136:SF5">
    <property type="entry name" value="STROMAL INTERACTION MOLECULE HOMOLOG"/>
    <property type="match status" value="1"/>
</dbReference>
<feature type="region of interest" description="Disordered" evidence="13">
    <location>
        <begin position="488"/>
        <end position="537"/>
    </location>
</feature>
<evidence type="ECO:0000256" key="9">
    <source>
        <dbReference type="ARBA" id="ARBA00023054"/>
    </source>
</evidence>
<evidence type="ECO:0000256" key="14">
    <source>
        <dbReference type="SAM" id="Phobius"/>
    </source>
</evidence>
<dbReference type="PROSITE" id="PS50105">
    <property type="entry name" value="SAM_DOMAIN"/>
    <property type="match status" value="1"/>
</dbReference>
<dbReference type="EMBL" id="MTYJ01000033">
    <property type="protein sequence ID" value="OQV20132.1"/>
    <property type="molecule type" value="Genomic_DNA"/>
</dbReference>
<evidence type="ECO:0000256" key="7">
    <source>
        <dbReference type="ARBA" id="ARBA00022837"/>
    </source>
</evidence>
<evidence type="ECO:0000256" key="4">
    <source>
        <dbReference type="ARBA" id="ARBA00022692"/>
    </source>
</evidence>
<dbReference type="PROSITE" id="PS51257">
    <property type="entry name" value="PROKAR_LIPOPROTEIN"/>
    <property type="match status" value="1"/>
</dbReference>
<dbReference type="FunFam" id="1.10.150.50:FF:000009">
    <property type="entry name" value="Stromal interaction molecule 1"/>
    <property type="match status" value="1"/>
</dbReference>
<comment type="subcellular location">
    <subcellularLocation>
        <location evidence="1">Membrane</location>
        <topology evidence="1">Single-pass type I membrane protein</topology>
    </subcellularLocation>
</comment>
<reference evidence="18" key="1">
    <citation type="submission" date="2017-01" db="EMBL/GenBank/DDBJ databases">
        <title>Comparative genomics of anhydrobiosis in the tardigrade Hypsibius dujardini.</title>
        <authorList>
            <person name="Yoshida Y."/>
            <person name="Koutsovoulos G."/>
            <person name="Laetsch D."/>
            <person name="Stevens L."/>
            <person name="Kumar S."/>
            <person name="Horikawa D."/>
            <person name="Ishino K."/>
            <person name="Komine S."/>
            <person name="Tomita M."/>
            <person name="Blaxter M."/>
            <person name="Arakawa K."/>
        </authorList>
    </citation>
    <scope>NUCLEOTIDE SEQUENCE [LARGE SCALE GENOMIC DNA]</scope>
    <source>
        <strain evidence="18">Z151</strain>
    </source>
</reference>
<evidence type="ECO:0000256" key="15">
    <source>
        <dbReference type="SAM" id="SignalP"/>
    </source>
</evidence>
<evidence type="ECO:0000256" key="1">
    <source>
        <dbReference type="ARBA" id="ARBA00004479"/>
    </source>
</evidence>
<dbReference type="SUPFAM" id="SSF47769">
    <property type="entry name" value="SAM/Pointed domain"/>
    <property type="match status" value="1"/>
</dbReference>
<dbReference type="GO" id="GO:0051049">
    <property type="term" value="P:regulation of transport"/>
    <property type="evidence" value="ECO:0007669"/>
    <property type="project" value="UniProtKB-ARBA"/>
</dbReference>
<dbReference type="Pfam" id="PF07647">
    <property type="entry name" value="SAM_2"/>
    <property type="match status" value="1"/>
</dbReference>
<keyword evidence="8 14" id="KW-1133">Transmembrane helix</keyword>
<evidence type="ECO:0000256" key="8">
    <source>
        <dbReference type="ARBA" id="ARBA00022989"/>
    </source>
</evidence>
<evidence type="ECO:0000256" key="5">
    <source>
        <dbReference type="ARBA" id="ARBA00022723"/>
    </source>
</evidence>
<feature type="compositionally biased region" description="Polar residues" evidence="13">
    <location>
        <begin position="260"/>
        <end position="274"/>
    </location>
</feature>
<keyword evidence="3" id="KW-0109">Calcium transport</keyword>
<dbReference type="GO" id="GO:0005246">
    <property type="term" value="F:calcium channel regulator activity"/>
    <property type="evidence" value="ECO:0007669"/>
    <property type="project" value="InterPro"/>
</dbReference>
<evidence type="ECO:0000256" key="12">
    <source>
        <dbReference type="SAM" id="Coils"/>
    </source>
</evidence>
<proteinExistence type="predicted"/>
<evidence type="ECO:0000256" key="13">
    <source>
        <dbReference type="SAM" id="MobiDB-lite"/>
    </source>
</evidence>
<dbReference type="Gene3D" id="1.10.287.3550">
    <property type="match status" value="1"/>
</dbReference>
<evidence type="ECO:0000256" key="2">
    <source>
        <dbReference type="ARBA" id="ARBA00022448"/>
    </source>
</evidence>
<dbReference type="Gene3D" id="1.10.150.50">
    <property type="entry name" value="Transcription Factor, Ets-1"/>
    <property type="match status" value="1"/>
</dbReference>
<dbReference type="InterPro" id="IPR032393">
    <property type="entry name" value="SOAR_STIM1/2"/>
</dbReference>
<gene>
    <name evidence="17" type="ORF">BV898_05924</name>
</gene>
<feature type="region of interest" description="Disordered" evidence="13">
    <location>
        <begin position="251"/>
        <end position="277"/>
    </location>
</feature>
<evidence type="ECO:0000256" key="6">
    <source>
        <dbReference type="ARBA" id="ARBA00022729"/>
    </source>
</evidence>
<keyword evidence="9 12" id="KW-0175">Coiled coil</keyword>
<keyword evidence="11 14" id="KW-0472">Membrane</keyword>
<feature type="signal peptide" evidence="15">
    <location>
        <begin position="1"/>
        <end position="28"/>
    </location>
</feature>
<keyword evidence="4 14" id="KW-0812">Transmembrane</keyword>
<dbReference type="InterPro" id="IPR057835">
    <property type="entry name" value="EF-hand_STIM1/2"/>
</dbReference>
<accession>A0A1W0WYD3</accession>
<comment type="caution">
    <text evidence="17">The sequence shown here is derived from an EMBL/GenBank/DDBJ whole genome shotgun (WGS) entry which is preliminary data.</text>
</comment>
<dbReference type="GO" id="GO:0002115">
    <property type="term" value="P:store-operated calcium entry"/>
    <property type="evidence" value="ECO:0007669"/>
    <property type="project" value="TreeGrafter"/>
</dbReference>
<keyword evidence="5" id="KW-0479">Metal-binding</keyword>
<name>A0A1W0WYD3_HYPEX</name>
<dbReference type="GO" id="GO:0005783">
    <property type="term" value="C:endoplasmic reticulum"/>
    <property type="evidence" value="ECO:0007669"/>
    <property type="project" value="TreeGrafter"/>
</dbReference>
<feature type="coiled-coil region" evidence="12">
    <location>
        <begin position="322"/>
        <end position="349"/>
    </location>
</feature>
<evidence type="ECO:0000313" key="17">
    <source>
        <dbReference type="EMBL" id="OQV20132.1"/>
    </source>
</evidence>
<dbReference type="Proteomes" id="UP000192578">
    <property type="component" value="Unassembled WGS sequence"/>
</dbReference>
<dbReference type="GO" id="GO:0005509">
    <property type="term" value="F:calcium ion binding"/>
    <property type="evidence" value="ECO:0007669"/>
    <property type="project" value="TreeGrafter"/>
</dbReference>
<feature type="compositionally biased region" description="Gly residues" evidence="13">
    <location>
        <begin position="446"/>
        <end position="455"/>
    </location>
</feature>
<protein>
    <submittedName>
        <fullName evidence="17">Stromal interaction molecule 1</fullName>
    </submittedName>
</protein>
<feature type="transmembrane region" description="Helical" evidence="14">
    <location>
        <begin position="202"/>
        <end position="220"/>
    </location>
</feature>
<dbReference type="PANTHER" id="PTHR15136">
    <property type="entry name" value="STROMAL INTERACTION MOLECULE HOMOLOG"/>
    <property type="match status" value="1"/>
</dbReference>
<dbReference type="GO" id="GO:0005886">
    <property type="term" value="C:plasma membrane"/>
    <property type="evidence" value="ECO:0007669"/>
    <property type="project" value="TreeGrafter"/>
</dbReference>
<dbReference type="GO" id="GO:0006874">
    <property type="term" value="P:intracellular calcium ion homeostasis"/>
    <property type="evidence" value="ECO:0007669"/>
    <property type="project" value="TreeGrafter"/>
</dbReference>
<keyword evidence="2" id="KW-0813">Transport</keyword>
<keyword evidence="18" id="KW-1185">Reference proteome</keyword>
<dbReference type="Pfam" id="PF25578">
    <property type="entry name" value="EF-hand_STIM1"/>
    <property type="match status" value="1"/>
</dbReference>
<keyword evidence="7" id="KW-0106">Calcium</keyword>
<feature type="region of interest" description="Disordered" evidence="13">
    <location>
        <begin position="424"/>
        <end position="462"/>
    </location>
</feature>
<feature type="domain" description="SAM" evidence="16">
    <location>
        <begin position="121"/>
        <end position="179"/>
    </location>
</feature>
<feature type="compositionally biased region" description="Low complexity" evidence="13">
    <location>
        <begin position="434"/>
        <end position="445"/>
    </location>
</feature>
<keyword evidence="10" id="KW-0406">Ion transport</keyword>
<evidence type="ECO:0000256" key="11">
    <source>
        <dbReference type="ARBA" id="ARBA00023136"/>
    </source>
</evidence>
<dbReference type="Pfam" id="PF16533">
    <property type="entry name" value="SOAR"/>
    <property type="match status" value="1"/>
</dbReference>
<evidence type="ECO:0000313" key="18">
    <source>
        <dbReference type="Proteomes" id="UP000192578"/>
    </source>
</evidence>
<sequence length="584" mass="64786">MTSCKRRFFIFSLCLASLSCATWLGVRAVEDNLEKNGQSNQISQSSEPGKGEFESIQFLHKLLDEDLSGYVDVRESKEFLNDELNVKGKSKDRLNTFHQDDPQVTVEELWTSWTASEVHNWTVEQVVVWLIEHVELPQYAEVFRRFSVSGAQLPRMASNSPEYLTTILGIRDPIHKRKLSLKATDAVLFGSPKRDPFGAYKHWIFLTSIGIASCGIWFAYSQRRKYDRQMQQVSADLENFQQLERQLSSLQEKVGKSETAESNNGDKSLSSSVEGTRLQEAEEELNVLRDALQRAEHRAESRAFNVPAELEMHLRKTYTVELSYFRSKRAAAEKQLQAAKEECEKLYKKQQGVFGPFRVAHGSQLDTVDDGLVVAKAALTELASDMDERSKRWGRMEILTGLNIVSPNPAADGSYLRRQFLPSSSSSAEFPDHSSSTSSSRVSAGVSGGGSGGGPNETEYDRYGRRVSWEPDTFSVNSYDSMPVNISETKKFGDGGQKASISGEVRARPQQRISPEPPGVVNGGLGRSGRPTAPIPCDDEERAARKVPDGFVDLDAVSIISGSVSGGGETTVKKRSGLKKIFGK</sequence>